<protein>
    <submittedName>
        <fullName evidence="3">Universal stress protein uspa-like protein</fullName>
    </submittedName>
</protein>
<evidence type="ECO:0000259" key="2">
    <source>
        <dbReference type="Pfam" id="PF00582"/>
    </source>
</evidence>
<dbReference type="InterPro" id="IPR006015">
    <property type="entry name" value="Universal_stress_UspA"/>
</dbReference>
<dbReference type="OrthoDB" id="105697at2157"/>
<comment type="caution">
    <text evidence="3">The sequence shown here is derived from an EMBL/GenBank/DDBJ whole genome shotgun (WGS) entry which is preliminary data.</text>
</comment>
<sequence>MTDVYDRILVPTDGSEPAAAAVRHALDLADRYDAVLHALFVVDTDKSWMTVSKVEVHDALWEVGRETATRVLAEVEAVTADAGVELVTEILEGSPDRRIPEYAAENGIDLVVMGTHGRTGLQHRLLGSVTERVIRETNVPVMAVNAEASD</sequence>
<dbReference type="InterPro" id="IPR006016">
    <property type="entry name" value="UspA"/>
</dbReference>
<dbReference type="CDD" id="cd00293">
    <property type="entry name" value="USP-like"/>
    <property type="match status" value="1"/>
</dbReference>
<dbReference type="eggNOG" id="arCOG02053">
    <property type="taxonomic scope" value="Archaea"/>
</dbReference>
<name>M0MLV0_HALMO</name>
<proteinExistence type="inferred from homology"/>
<dbReference type="STRING" id="931277.C448_06930"/>
<evidence type="ECO:0000313" key="3">
    <source>
        <dbReference type="EMBL" id="EMA45709.1"/>
    </source>
</evidence>
<dbReference type="PRINTS" id="PR01438">
    <property type="entry name" value="UNVRSLSTRESS"/>
</dbReference>
<organism evidence="3 4">
    <name type="scientific">Halococcus morrhuae DSM 1307</name>
    <dbReference type="NCBI Taxonomy" id="931277"/>
    <lineage>
        <taxon>Archaea</taxon>
        <taxon>Methanobacteriati</taxon>
        <taxon>Methanobacteriota</taxon>
        <taxon>Stenosarchaea group</taxon>
        <taxon>Halobacteria</taxon>
        <taxon>Halobacteriales</taxon>
        <taxon>Halococcaceae</taxon>
        <taxon>Halococcus</taxon>
    </lineage>
</organism>
<evidence type="ECO:0000313" key="4">
    <source>
        <dbReference type="Proteomes" id="UP000011568"/>
    </source>
</evidence>
<comment type="similarity">
    <text evidence="1">Belongs to the universal stress protein A family.</text>
</comment>
<dbReference type="Proteomes" id="UP000011568">
    <property type="component" value="Unassembled WGS sequence"/>
</dbReference>
<dbReference type="InterPro" id="IPR014729">
    <property type="entry name" value="Rossmann-like_a/b/a_fold"/>
</dbReference>
<dbReference type="PANTHER" id="PTHR46268">
    <property type="entry name" value="STRESS RESPONSE PROTEIN NHAX"/>
    <property type="match status" value="1"/>
</dbReference>
<dbReference type="PANTHER" id="PTHR46268:SF6">
    <property type="entry name" value="UNIVERSAL STRESS PROTEIN UP12"/>
    <property type="match status" value="1"/>
</dbReference>
<accession>M0MLV0</accession>
<evidence type="ECO:0000256" key="1">
    <source>
        <dbReference type="ARBA" id="ARBA00008791"/>
    </source>
</evidence>
<gene>
    <name evidence="3" type="ORF">C448_06930</name>
</gene>
<dbReference type="PATRIC" id="fig|931277.6.peg.1346"/>
<dbReference type="PIRSF" id="PIRSF006276">
    <property type="entry name" value="UspA"/>
    <property type="match status" value="1"/>
</dbReference>
<dbReference type="SUPFAM" id="SSF52402">
    <property type="entry name" value="Adenine nucleotide alpha hydrolases-like"/>
    <property type="match status" value="1"/>
</dbReference>
<reference evidence="3 4" key="1">
    <citation type="journal article" date="2014" name="PLoS Genet.">
        <title>Phylogenetically driven sequencing of extremely halophilic archaea reveals strategies for static and dynamic osmo-response.</title>
        <authorList>
            <person name="Becker E.A."/>
            <person name="Seitzer P.M."/>
            <person name="Tritt A."/>
            <person name="Larsen D."/>
            <person name="Krusor M."/>
            <person name="Yao A.I."/>
            <person name="Wu D."/>
            <person name="Madern D."/>
            <person name="Eisen J.A."/>
            <person name="Darling A.E."/>
            <person name="Facciotti M.T."/>
        </authorList>
    </citation>
    <scope>NUCLEOTIDE SEQUENCE [LARGE SCALE GENOMIC DNA]</scope>
    <source>
        <strain evidence="3 4">DSM 1307</strain>
    </source>
</reference>
<dbReference type="Pfam" id="PF00582">
    <property type="entry name" value="Usp"/>
    <property type="match status" value="1"/>
</dbReference>
<feature type="domain" description="UspA" evidence="2">
    <location>
        <begin position="5"/>
        <end position="144"/>
    </location>
</feature>
<dbReference type="AlphaFoldDB" id="M0MLV0"/>
<dbReference type="EMBL" id="AOMC01000094">
    <property type="protein sequence ID" value="EMA45709.1"/>
    <property type="molecule type" value="Genomic_DNA"/>
</dbReference>
<dbReference type="Gene3D" id="3.40.50.620">
    <property type="entry name" value="HUPs"/>
    <property type="match status" value="1"/>
</dbReference>
<keyword evidence="4" id="KW-1185">Reference proteome</keyword>